<dbReference type="SMART" id="SM00388">
    <property type="entry name" value="HisKA"/>
    <property type="match status" value="1"/>
</dbReference>
<evidence type="ECO:0000256" key="10">
    <source>
        <dbReference type="SAM" id="Phobius"/>
    </source>
</evidence>
<evidence type="ECO:0000256" key="8">
    <source>
        <dbReference type="ARBA" id="ARBA00022840"/>
    </source>
</evidence>
<dbReference type="SUPFAM" id="SSF55874">
    <property type="entry name" value="ATPase domain of HSP90 chaperone/DNA topoisomerase II/histidine kinase"/>
    <property type="match status" value="1"/>
</dbReference>
<evidence type="ECO:0000313" key="13">
    <source>
        <dbReference type="Proteomes" id="UP000605259"/>
    </source>
</evidence>
<dbReference type="Pfam" id="PF00512">
    <property type="entry name" value="HisKA"/>
    <property type="match status" value="1"/>
</dbReference>
<dbReference type="InterPro" id="IPR003661">
    <property type="entry name" value="HisK_dim/P_dom"/>
</dbReference>
<evidence type="ECO:0000256" key="9">
    <source>
        <dbReference type="ARBA" id="ARBA00023012"/>
    </source>
</evidence>
<reference evidence="12" key="2">
    <citation type="submission" date="2020-09" db="EMBL/GenBank/DDBJ databases">
        <authorList>
            <person name="Sun Q."/>
            <person name="Zhou Y."/>
        </authorList>
    </citation>
    <scope>NUCLEOTIDE SEQUENCE</scope>
    <source>
        <strain evidence="12">CGMCC 1.12698</strain>
    </source>
</reference>
<keyword evidence="7 12" id="KW-0418">Kinase</keyword>
<dbReference type="Gene3D" id="3.30.565.10">
    <property type="entry name" value="Histidine kinase-like ATPase, C-terminal domain"/>
    <property type="match status" value="1"/>
</dbReference>
<dbReference type="AlphaFoldDB" id="A0A917AR28"/>
<dbReference type="CDD" id="cd00082">
    <property type="entry name" value="HisKA"/>
    <property type="match status" value="1"/>
</dbReference>
<dbReference type="GO" id="GO:0000155">
    <property type="term" value="F:phosphorelay sensor kinase activity"/>
    <property type="evidence" value="ECO:0007669"/>
    <property type="project" value="InterPro"/>
</dbReference>
<dbReference type="FunFam" id="1.10.287.130:FF:000082">
    <property type="entry name" value="Sensor histidine kinase YvrG"/>
    <property type="match status" value="1"/>
</dbReference>
<comment type="catalytic activity">
    <reaction evidence="1">
        <text>ATP + protein L-histidine = ADP + protein N-phospho-L-histidine.</text>
        <dbReference type="EC" id="2.7.13.3"/>
    </reaction>
</comment>
<keyword evidence="5" id="KW-0808">Transferase</keyword>
<dbReference type="PROSITE" id="PS50109">
    <property type="entry name" value="HIS_KIN"/>
    <property type="match status" value="1"/>
</dbReference>
<comment type="caution">
    <text evidence="12">The sequence shown here is derived from an EMBL/GenBank/DDBJ whole genome shotgun (WGS) entry which is preliminary data.</text>
</comment>
<feature type="transmembrane region" description="Helical" evidence="10">
    <location>
        <begin position="12"/>
        <end position="34"/>
    </location>
</feature>
<evidence type="ECO:0000313" key="12">
    <source>
        <dbReference type="EMBL" id="GGE64016.1"/>
    </source>
</evidence>
<keyword evidence="6" id="KW-0547">Nucleotide-binding</keyword>
<protein>
    <recommendedName>
        <fullName evidence="3">histidine kinase</fullName>
        <ecNumber evidence="3">2.7.13.3</ecNumber>
    </recommendedName>
</protein>
<accession>A0A917AR28</accession>
<dbReference type="Gene3D" id="1.10.287.130">
    <property type="match status" value="1"/>
</dbReference>
<keyword evidence="10" id="KW-1133">Transmembrane helix</keyword>
<dbReference type="InterPro" id="IPR036097">
    <property type="entry name" value="HisK_dim/P_sf"/>
</dbReference>
<evidence type="ECO:0000256" key="1">
    <source>
        <dbReference type="ARBA" id="ARBA00000085"/>
    </source>
</evidence>
<dbReference type="PRINTS" id="PR00344">
    <property type="entry name" value="BCTRLSENSOR"/>
</dbReference>
<evidence type="ECO:0000256" key="7">
    <source>
        <dbReference type="ARBA" id="ARBA00022777"/>
    </source>
</evidence>
<dbReference type="Proteomes" id="UP000605259">
    <property type="component" value="Unassembled WGS sequence"/>
</dbReference>
<dbReference type="SMART" id="SM00387">
    <property type="entry name" value="HATPase_c"/>
    <property type="match status" value="1"/>
</dbReference>
<dbReference type="EMBL" id="BMFK01000001">
    <property type="protein sequence ID" value="GGE64016.1"/>
    <property type="molecule type" value="Genomic_DNA"/>
</dbReference>
<feature type="domain" description="Histidine kinase" evidence="11">
    <location>
        <begin position="354"/>
        <end position="568"/>
    </location>
</feature>
<dbReference type="PANTHER" id="PTHR45453">
    <property type="entry name" value="PHOSPHATE REGULON SENSOR PROTEIN PHOR"/>
    <property type="match status" value="1"/>
</dbReference>
<dbReference type="InterPro" id="IPR036890">
    <property type="entry name" value="HATPase_C_sf"/>
</dbReference>
<keyword evidence="10" id="KW-0812">Transmembrane</keyword>
<keyword evidence="4" id="KW-0597">Phosphoprotein</keyword>
<dbReference type="InterPro" id="IPR003594">
    <property type="entry name" value="HATPase_dom"/>
</dbReference>
<dbReference type="InterPro" id="IPR004358">
    <property type="entry name" value="Sig_transdc_His_kin-like_C"/>
</dbReference>
<evidence type="ECO:0000256" key="3">
    <source>
        <dbReference type="ARBA" id="ARBA00012438"/>
    </source>
</evidence>
<keyword evidence="8" id="KW-0067">ATP-binding</keyword>
<comment type="subcellular location">
    <subcellularLocation>
        <location evidence="2">Membrane</location>
    </subcellularLocation>
</comment>
<reference evidence="12" key="1">
    <citation type="journal article" date="2014" name="Int. J. Syst. Evol. Microbiol.">
        <title>Complete genome sequence of Corynebacterium casei LMG S-19264T (=DSM 44701T), isolated from a smear-ripened cheese.</title>
        <authorList>
            <consortium name="US DOE Joint Genome Institute (JGI-PGF)"/>
            <person name="Walter F."/>
            <person name="Albersmeier A."/>
            <person name="Kalinowski J."/>
            <person name="Ruckert C."/>
        </authorList>
    </citation>
    <scope>NUCLEOTIDE SEQUENCE</scope>
    <source>
        <strain evidence="12">CGMCC 1.12698</strain>
    </source>
</reference>
<dbReference type="GO" id="GO:0005524">
    <property type="term" value="F:ATP binding"/>
    <property type="evidence" value="ECO:0007669"/>
    <property type="project" value="UniProtKB-KW"/>
</dbReference>
<dbReference type="GO" id="GO:0016036">
    <property type="term" value="P:cellular response to phosphate starvation"/>
    <property type="evidence" value="ECO:0007669"/>
    <property type="project" value="TreeGrafter"/>
</dbReference>
<gene>
    <name evidence="12" type="primary">yvrG</name>
    <name evidence="12" type="ORF">GCM10007140_12860</name>
</gene>
<dbReference type="PANTHER" id="PTHR45453:SF1">
    <property type="entry name" value="PHOSPHATE REGULON SENSOR PROTEIN PHOR"/>
    <property type="match status" value="1"/>
</dbReference>
<dbReference type="CDD" id="cd00075">
    <property type="entry name" value="HATPase"/>
    <property type="match status" value="1"/>
</dbReference>
<dbReference type="GO" id="GO:0005886">
    <property type="term" value="C:plasma membrane"/>
    <property type="evidence" value="ECO:0007669"/>
    <property type="project" value="TreeGrafter"/>
</dbReference>
<keyword evidence="10" id="KW-0472">Membrane</keyword>
<dbReference type="InterPro" id="IPR005467">
    <property type="entry name" value="His_kinase_dom"/>
</dbReference>
<dbReference type="GO" id="GO:0004721">
    <property type="term" value="F:phosphoprotein phosphatase activity"/>
    <property type="evidence" value="ECO:0007669"/>
    <property type="project" value="TreeGrafter"/>
</dbReference>
<name>A0A917AR28_9BACI</name>
<dbReference type="SUPFAM" id="SSF47384">
    <property type="entry name" value="Homodimeric domain of signal transducing histidine kinase"/>
    <property type="match status" value="1"/>
</dbReference>
<keyword evidence="13" id="KW-1185">Reference proteome</keyword>
<evidence type="ECO:0000256" key="6">
    <source>
        <dbReference type="ARBA" id="ARBA00022741"/>
    </source>
</evidence>
<feature type="transmembrane region" description="Helical" evidence="10">
    <location>
        <begin position="252"/>
        <end position="272"/>
    </location>
</feature>
<evidence type="ECO:0000259" key="11">
    <source>
        <dbReference type="PROSITE" id="PS50109"/>
    </source>
</evidence>
<organism evidence="12 13">
    <name type="scientific">Priestia taiwanensis</name>
    <dbReference type="NCBI Taxonomy" id="1347902"/>
    <lineage>
        <taxon>Bacteria</taxon>
        <taxon>Bacillati</taxon>
        <taxon>Bacillota</taxon>
        <taxon>Bacilli</taxon>
        <taxon>Bacillales</taxon>
        <taxon>Bacillaceae</taxon>
        <taxon>Priestia</taxon>
    </lineage>
</organism>
<proteinExistence type="predicted"/>
<dbReference type="EC" id="2.7.13.3" evidence="3"/>
<sequence length="575" mass="65864">MNIRRRLTFRFVFHFVGLLFIIITFLLVLLIYLAGELMSAERESDFTRVSVGYLEYGIEIEDSEAYIKGEIRESVLAKDGWLQVIDEEGVVIGSVNTPNDVPVSYRFIDLVTLDLENYKTHHWSVKLPSGEQVSVLYGETHKSKRILNVLKNKETFPTITNEDNDYLQQQHAWMHVYNAKGEKIQQFGLTKDATYTFNDILSAEKEPWNSPVQLSTSYIEREELLYVVGIDNIKYSPDDVMDVHIGMNMLKAILVAIMLLILLIASLAFWYGKKFGIPILHIMRWVNNMSEGKLEEPRNKKGKKPLLNKRNVLHKRYRVFKGVLVSLESLGDTLKRNAEEQKKIEKTREEWITGLSHDLKTPLSSIYGYATLLETDAYTWSKEETMEFGHIMKEKSAYMSELIDDLTLTYRLKNNGLPLQKEKREVVSLLRELVKSYCMADNLVQLQCTQEEVFLDIDVKWFTRMMNNLLANAREHNPSDTEITVVVEQRRTSTAILVKDNGVGMDTETIDKLFNRYYRGGTTTDSSDGSGLGMAIAHQLVQAHGGEVQVMSQKGVGTVIKLLFPTNTDTNRNNG</sequence>
<evidence type="ECO:0000256" key="2">
    <source>
        <dbReference type="ARBA" id="ARBA00004370"/>
    </source>
</evidence>
<evidence type="ECO:0000256" key="5">
    <source>
        <dbReference type="ARBA" id="ARBA00022679"/>
    </source>
</evidence>
<dbReference type="InterPro" id="IPR050351">
    <property type="entry name" value="BphY/WalK/GraS-like"/>
</dbReference>
<keyword evidence="9" id="KW-0902">Two-component regulatory system</keyword>
<evidence type="ECO:0000256" key="4">
    <source>
        <dbReference type="ARBA" id="ARBA00022553"/>
    </source>
</evidence>
<dbReference type="Pfam" id="PF02518">
    <property type="entry name" value="HATPase_c"/>
    <property type="match status" value="1"/>
</dbReference>